<name>A0A7W5Z4K0_9HYPH</name>
<accession>A0A7W5Z4K0</accession>
<feature type="region of interest" description="Disordered" evidence="1">
    <location>
        <begin position="95"/>
        <end position="121"/>
    </location>
</feature>
<keyword evidence="3" id="KW-1185">Reference proteome</keyword>
<evidence type="ECO:0000256" key="1">
    <source>
        <dbReference type="SAM" id="MobiDB-lite"/>
    </source>
</evidence>
<dbReference type="Proteomes" id="UP000537592">
    <property type="component" value="Unassembled WGS sequence"/>
</dbReference>
<reference evidence="2 3" key="1">
    <citation type="submission" date="2020-08" db="EMBL/GenBank/DDBJ databases">
        <title>Genomic Encyclopedia of Type Strains, Phase IV (KMG-IV): sequencing the most valuable type-strain genomes for metagenomic binning, comparative biology and taxonomic classification.</title>
        <authorList>
            <person name="Goeker M."/>
        </authorList>
    </citation>
    <scope>NUCLEOTIDE SEQUENCE [LARGE SCALE GENOMIC DNA]</scope>
    <source>
        <strain evidence="2 3">DSM 28760</strain>
    </source>
</reference>
<dbReference type="EMBL" id="JACICC010000003">
    <property type="protein sequence ID" value="MBB3809589.1"/>
    <property type="molecule type" value="Genomic_DNA"/>
</dbReference>
<protein>
    <submittedName>
        <fullName evidence="2">Uncharacterized protein</fullName>
    </submittedName>
</protein>
<evidence type="ECO:0000313" key="2">
    <source>
        <dbReference type="EMBL" id="MBB3809589.1"/>
    </source>
</evidence>
<proteinExistence type="predicted"/>
<comment type="caution">
    <text evidence="2">The sequence shown here is derived from an EMBL/GenBank/DDBJ whole genome shotgun (WGS) entry which is preliminary data.</text>
</comment>
<gene>
    <name evidence="2" type="ORF">FHS81_001671</name>
</gene>
<sequence length="147" mass="16235">MATGEITVISRDTVSDKSIDICAELLDGVLLGSVLPVPGAGEYVIDGSHYRDDLKVTLWFGNTTRRMPILTAGVARGPTSGLALWREMHRSASTPLATQATLPPKEPWLANRPEPGLREHPESASWTGEWLHCLGWTWMEYGRDRLP</sequence>
<dbReference type="AlphaFoldDB" id="A0A7W5Z4K0"/>
<evidence type="ECO:0000313" key="3">
    <source>
        <dbReference type="Proteomes" id="UP000537592"/>
    </source>
</evidence>
<organism evidence="2 3">
    <name type="scientific">Pseudochelatococcus contaminans</name>
    <dbReference type="NCBI Taxonomy" id="1538103"/>
    <lineage>
        <taxon>Bacteria</taxon>
        <taxon>Pseudomonadati</taxon>
        <taxon>Pseudomonadota</taxon>
        <taxon>Alphaproteobacteria</taxon>
        <taxon>Hyphomicrobiales</taxon>
        <taxon>Chelatococcaceae</taxon>
        <taxon>Pseudochelatococcus</taxon>
    </lineage>
</organism>